<organism evidence="1 2">
    <name type="scientific">Phanerochaete sordida</name>
    <dbReference type="NCBI Taxonomy" id="48140"/>
    <lineage>
        <taxon>Eukaryota</taxon>
        <taxon>Fungi</taxon>
        <taxon>Dikarya</taxon>
        <taxon>Basidiomycota</taxon>
        <taxon>Agaricomycotina</taxon>
        <taxon>Agaricomycetes</taxon>
        <taxon>Polyporales</taxon>
        <taxon>Phanerochaetaceae</taxon>
        <taxon>Phanerochaete</taxon>
    </lineage>
</organism>
<dbReference type="OrthoDB" id="2785508at2759"/>
<dbReference type="AlphaFoldDB" id="A0A9P3FXT2"/>
<keyword evidence="2" id="KW-1185">Reference proteome</keyword>
<proteinExistence type="predicted"/>
<accession>A0A9P3FXT2</accession>
<gene>
    <name evidence="1" type="ORF">PsYK624_003600</name>
</gene>
<evidence type="ECO:0000313" key="2">
    <source>
        <dbReference type="Proteomes" id="UP000703269"/>
    </source>
</evidence>
<sequence length="412" mass="46010">MSTEDLPEAAIALEASVFTPKDIISTWPFDENDNNFARVDIFVKNLYLGDGDGKPWMNNTKARESETWMVQRIGNANLTPVTNEPVASEKNPSYQWAEIWRALNTYNVLTTRHADSPVTNLLFQLPASGLAQGMFPANLRTLLTSNEATIRANPQSDWIGRPPPTAPNPPVDRYAPFAGVQAAYATGMQFFQTGAVGPTSVEAAFVLATQFAGVNWQKLQRRLGTPGAVERGVFWVAALLVDKASGEYVITERRRHPLGDRNQGLRYYLRNASQANDPQAGMVLVLDLDPDIDGFRDARKKVFLFVIHAIDAHSRVFVPPVTALTNLAYTTYNPATSAPPLSNLTSKDNIRFYGHAHAAIMDYNAWMDWFGQKNPGEPMPRYAQIGEQHFYFLVEDENDLWPRRKYLATGSK</sequence>
<name>A0A9P3FXT2_9APHY</name>
<dbReference type="EMBL" id="BPQB01000001">
    <property type="protein sequence ID" value="GJE84284.1"/>
    <property type="molecule type" value="Genomic_DNA"/>
</dbReference>
<dbReference type="Proteomes" id="UP000703269">
    <property type="component" value="Unassembled WGS sequence"/>
</dbReference>
<reference evidence="1 2" key="1">
    <citation type="submission" date="2021-08" db="EMBL/GenBank/DDBJ databases">
        <title>Draft Genome Sequence of Phanerochaete sordida strain YK-624.</title>
        <authorList>
            <person name="Mori T."/>
            <person name="Dohra H."/>
            <person name="Suzuki T."/>
            <person name="Kawagishi H."/>
            <person name="Hirai H."/>
        </authorList>
    </citation>
    <scope>NUCLEOTIDE SEQUENCE [LARGE SCALE GENOMIC DNA]</scope>
    <source>
        <strain evidence="1 2">YK-624</strain>
    </source>
</reference>
<evidence type="ECO:0000313" key="1">
    <source>
        <dbReference type="EMBL" id="GJE84284.1"/>
    </source>
</evidence>
<comment type="caution">
    <text evidence="1">The sequence shown here is derived from an EMBL/GenBank/DDBJ whole genome shotgun (WGS) entry which is preliminary data.</text>
</comment>
<protein>
    <submittedName>
        <fullName evidence="1">Uncharacterized protein</fullName>
    </submittedName>
</protein>